<gene>
    <name evidence="2" type="ORF">H6P81_000107</name>
</gene>
<reference evidence="2 3" key="1">
    <citation type="submission" date="2021-07" db="EMBL/GenBank/DDBJ databases">
        <title>The Aristolochia fimbriata genome: insights into angiosperm evolution, floral development and chemical biosynthesis.</title>
        <authorList>
            <person name="Jiao Y."/>
        </authorList>
    </citation>
    <scope>NUCLEOTIDE SEQUENCE [LARGE SCALE GENOMIC DNA]</scope>
    <source>
        <strain evidence="2">IBCAS-2021</strain>
        <tissue evidence="2">Leaf</tissue>
    </source>
</reference>
<dbReference type="GO" id="GO:2000028">
    <property type="term" value="P:regulation of photoperiodism, flowering"/>
    <property type="evidence" value="ECO:0007669"/>
    <property type="project" value="InterPro"/>
</dbReference>
<feature type="compositionally biased region" description="Polar residues" evidence="1">
    <location>
        <begin position="66"/>
        <end position="75"/>
    </location>
</feature>
<feature type="compositionally biased region" description="Low complexity" evidence="1">
    <location>
        <begin position="215"/>
        <end position="233"/>
    </location>
</feature>
<dbReference type="Proteomes" id="UP000825729">
    <property type="component" value="Unassembled WGS sequence"/>
</dbReference>
<feature type="region of interest" description="Disordered" evidence="1">
    <location>
        <begin position="736"/>
        <end position="761"/>
    </location>
</feature>
<accession>A0AAV7F4G1</accession>
<comment type="caution">
    <text evidence="2">The sequence shown here is derived from an EMBL/GenBank/DDBJ whole genome shotgun (WGS) entry which is preliminary data.</text>
</comment>
<dbReference type="PANTHER" id="PTHR34281:SF2">
    <property type="entry name" value="PROTEIN EARLY FLOWERING 3"/>
    <property type="match status" value="1"/>
</dbReference>
<feature type="region of interest" description="Disordered" evidence="1">
    <location>
        <begin position="454"/>
        <end position="491"/>
    </location>
</feature>
<dbReference type="InterPro" id="IPR039319">
    <property type="entry name" value="ELF3-like"/>
</dbReference>
<evidence type="ECO:0000256" key="1">
    <source>
        <dbReference type="SAM" id="MobiDB-lite"/>
    </source>
</evidence>
<feature type="region of interest" description="Disordered" evidence="1">
    <location>
        <begin position="1"/>
        <end position="75"/>
    </location>
</feature>
<evidence type="ECO:0000313" key="2">
    <source>
        <dbReference type="EMBL" id="KAG9455599.1"/>
    </source>
</evidence>
<evidence type="ECO:0000313" key="3">
    <source>
        <dbReference type="Proteomes" id="UP000825729"/>
    </source>
</evidence>
<sequence length="761" mass="83247">MKGGKDDEKIVGPLFPRLHVNDTEKGGPRAPPRNKMALYEQLSIPSQRFNPGGPGLPHPPHAANSVLPSASSSQGIGHERNVFPSFYFPSNPPAHSTEKHCPRSSEGMNVTNTAAHFEIKSTTNTSSKPSNFKGQFLETADRTSLRLQDLSTSKASYRKKYGDEDDFCVPTFAHSGRALDGHDEERQTPLCTINPSQATVAAANGARKSIRASCNSSQLQDLSNNLRQRNNSSEFKSSPQGRSTIGHSPKGMPENKSPNDKTSSCTSGGGKIMESSRCAKESLNEAMPRDSVNEFENAGSLWWSRQEQNTDRANVLRMRSAQGIKVSLSNFYRDHHEGEDHSVESEENLCGSQHVRDGERNDDSESSMVDCVPGIDLSPDDVVGIIGQKHFWKARRAIVNQQKAFAFQVFELHRLIKVQRLIAGSPHILLEDYPFLRSPKVSSKKILASEHLLKPLSPDTKQKDDSQRMSQSTECLGSNLAAKPPIPSGENGVHRVITSQNSSYGPYMPNTPLPPMGPDNKAGPWCFPPWLVPVMSPSEGLVFKPYTGPCPPPGAFMPPVYGGCGPLNLPHMGDFMSHAYGVPASPQQQRVGVVSSSPNYYPPYGFPVMNPSMSTAAVEQVNMTSVSRPSEGQAEQLSTGEANFNRNSRVSRNTSNRKREGISSNIWKPRKSRDTEVHGSTASSPCDNGQGGGHVFEGRNPLPLFPVAPAMEGSDMIPQVLSSNQQTRVIKVVPHNRRSASESAARIFQSIQQERQQQDSH</sequence>
<feature type="compositionally biased region" description="Polar residues" evidence="1">
    <location>
        <begin position="234"/>
        <end position="246"/>
    </location>
</feature>
<dbReference type="PANTHER" id="PTHR34281">
    <property type="entry name" value="PROTEIN EARLY FLOWERING 3"/>
    <property type="match status" value="1"/>
</dbReference>
<feature type="region of interest" description="Disordered" evidence="1">
    <location>
        <begin position="215"/>
        <end position="273"/>
    </location>
</feature>
<feature type="compositionally biased region" description="Polar residues" evidence="1">
    <location>
        <begin position="621"/>
        <end position="642"/>
    </location>
</feature>
<dbReference type="AlphaFoldDB" id="A0AAV7F4G1"/>
<name>A0AAV7F4G1_ARIFI</name>
<feature type="compositionally biased region" description="Basic and acidic residues" evidence="1">
    <location>
        <begin position="1"/>
        <end position="10"/>
    </location>
</feature>
<feature type="compositionally biased region" description="Low complexity" evidence="1">
    <location>
        <begin position="643"/>
        <end position="654"/>
    </location>
</feature>
<proteinExistence type="predicted"/>
<dbReference type="EMBL" id="JAINDJ010000002">
    <property type="protein sequence ID" value="KAG9455599.1"/>
    <property type="molecule type" value="Genomic_DNA"/>
</dbReference>
<evidence type="ECO:0008006" key="4">
    <source>
        <dbReference type="Google" id="ProtNLM"/>
    </source>
</evidence>
<feature type="region of interest" description="Disordered" evidence="1">
    <location>
        <begin position="621"/>
        <end position="700"/>
    </location>
</feature>
<feature type="compositionally biased region" description="Polar residues" evidence="1">
    <location>
        <begin position="678"/>
        <end position="687"/>
    </location>
</feature>
<keyword evidence="3" id="KW-1185">Reference proteome</keyword>
<organism evidence="2 3">
    <name type="scientific">Aristolochia fimbriata</name>
    <name type="common">White veined hardy Dutchman's pipe vine</name>
    <dbReference type="NCBI Taxonomy" id="158543"/>
    <lineage>
        <taxon>Eukaryota</taxon>
        <taxon>Viridiplantae</taxon>
        <taxon>Streptophyta</taxon>
        <taxon>Embryophyta</taxon>
        <taxon>Tracheophyta</taxon>
        <taxon>Spermatophyta</taxon>
        <taxon>Magnoliopsida</taxon>
        <taxon>Magnoliidae</taxon>
        <taxon>Piperales</taxon>
        <taxon>Aristolochiaceae</taxon>
        <taxon>Aristolochia</taxon>
    </lineage>
</organism>
<protein>
    <recommendedName>
        <fullName evidence="4">Early flowering 3</fullName>
    </recommendedName>
</protein>